<feature type="non-terminal residue" evidence="3">
    <location>
        <position position="195"/>
    </location>
</feature>
<dbReference type="EMBL" id="BMAR01000068">
    <property type="protein sequence ID" value="GFR52619.1"/>
    <property type="molecule type" value="Genomic_DNA"/>
</dbReference>
<organism evidence="3 4">
    <name type="scientific">Astrephomene gubernaculifera</name>
    <dbReference type="NCBI Taxonomy" id="47775"/>
    <lineage>
        <taxon>Eukaryota</taxon>
        <taxon>Viridiplantae</taxon>
        <taxon>Chlorophyta</taxon>
        <taxon>core chlorophytes</taxon>
        <taxon>Chlorophyceae</taxon>
        <taxon>CS clade</taxon>
        <taxon>Chlamydomonadales</taxon>
        <taxon>Astrephomenaceae</taxon>
        <taxon>Astrephomene</taxon>
    </lineage>
</organism>
<evidence type="ECO:0000256" key="1">
    <source>
        <dbReference type="SAM" id="MobiDB-lite"/>
    </source>
</evidence>
<name>A0AAD3E2V8_9CHLO</name>
<dbReference type="GO" id="GO:0030686">
    <property type="term" value="C:90S preribosome"/>
    <property type="evidence" value="ECO:0007669"/>
    <property type="project" value="TreeGrafter"/>
</dbReference>
<accession>A0AAD3E2V8</accession>
<protein>
    <recommendedName>
        <fullName evidence="2">U3 small nucleolar RNA-associated protein 20 N-terminal domain-containing protein</fullName>
    </recommendedName>
</protein>
<proteinExistence type="predicted"/>
<dbReference type="PANTHER" id="PTHR17695:SF11">
    <property type="entry name" value="SMALL SUBUNIT PROCESSOME COMPONENT 20 HOMOLOG"/>
    <property type="match status" value="1"/>
</dbReference>
<feature type="domain" description="U3 small nucleolar RNA-associated protein 20 N-terminal" evidence="2">
    <location>
        <begin position="28"/>
        <end position="181"/>
    </location>
</feature>
<feature type="non-terminal residue" evidence="3">
    <location>
        <position position="1"/>
    </location>
</feature>
<dbReference type="Pfam" id="PF07539">
    <property type="entry name" value="UTP20_N"/>
    <property type="match status" value="1"/>
</dbReference>
<feature type="compositionally biased region" description="Basic and acidic residues" evidence="1">
    <location>
        <begin position="91"/>
        <end position="101"/>
    </location>
</feature>
<dbReference type="AlphaFoldDB" id="A0AAD3E2V8"/>
<sequence length="195" mass="20898">LLPPPWWSGAMLGRGVGWWLEAVEQGALDALPARRKVGFLNAFEDLLSHLGHAVEPFLPTLLAITLRLLVTATAAVGAAPAGSEAAAGAAEEEKEKEPAADKDEDEDDDEEDDEEGAAAASPAAAAVERHREVRTASLRLLAQVWLRFPAAPSADYNRVWRVFLPAVQPLIPRLQLEAASSKEPPLLECVLSLSL</sequence>
<evidence type="ECO:0000313" key="3">
    <source>
        <dbReference type="EMBL" id="GFR52619.1"/>
    </source>
</evidence>
<dbReference type="InterPro" id="IPR011430">
    <property type="entry name" value="UTP20_N"/>
</dbReference>
<dbReference type="GO" id="GO:0032040">
    <property type="term" value="C:small-subunit processome"/>
    <property type="evidence" value="ECO:0007669"/>
    <property type="project" value="TreeGrafter"/>
</dbReference>
<reference evidence="3 4" key="1">
    <citation type="journal article" date="2021" name="Sci. Rep.">
        <title>Genome sequencing of the multicellular alga Astrephomene provides insights into convergent evolution of germ-soma differentiation.</title>
        <authorList>
            <person name="Yamashita S."/>
            <person name="Yamamoto K."/>
            <person name="Matsuzaki R."/>
            <person name="Suzuki S."/>
            <person name="Yamaguchi H."/>
            <person name="Hirooka S."/>
            <person name="Minakuchi Y."/>
            <person name="Miyagishima S."/>
            <person name="Kawachi M."/>
            <person name="Toyoda A."/>
            <person name="Nozaki H."/>
        </authorList>
    </citation>
    <scope>NUCLEOTIDE SEQUENCE [LARGE SCALE GENOMIC DNA]</scope>
    <source>
        <strain evidence="3 4">NIES-4017</strain>
    </source>
</reference>
<feature type="region of interest" description="Disordered" evidence="1">
    <location>
        <begin position="83"/>
        <end position="127"/>
    </location>
</feature>
<gene>
    <name evidence="3" type="ORF">Agub_g15135</name>
</gene>
<feature type="compositionally biased region" description="Low complexity" evidence="1">
    <location>
        <begin position="117"/>
        <end position="126"/>
    </location>
</feature>
<evidence type="ECO:0000313" key="4">
    <source>
        <dbReference type="Proteomes" id="UP001054857"/>
    </source>
</evidence>
<dbReference type="PANTHER" id="PTHR17695">
    <property type="entry name" value="SMALL SUBUNIT PROCESSOME COMPONENT 20 HOMOLOG"/>
    <property type="match status" value="1"/>
</dbReference>
<keyword evidence="4" id="KW-1185">Reference proteome</keyword>
<dbReference type="InterPro" id="IPR052575">
    <property type="entry name" value="SSU_processome_comp_20"/>
</dbReference>
<dbReference type="Proteomes" id="UP001054857">
    <property type="component" value="Unassembled WGS sequence"/>
</dbReference>
<comment type="caution">
    <text evidence="3">The sequence shown here is derived from an EMBL/GenBank/DDBJ whole genome shotgun (WGS) entry which is preliminary data.</text>
</comment>
<feature type="compositionally biased region" description="Acidic residues" evidence="1">
    <location>
        <begin position="102"/>
        <end position="116"/>
    </location>
</feature>
<evidence type="ECO:0000259" key="2">
    <source>
        <dbReference type="Pfam" id="PF07539"/>
    </source>
</evidence>